<keyword evidence="2" id="KW-0067">ATP-binding</keyword>
<dbReference type="PATRIC" id="fig|136857.5.peg.1848"/>
<dbReference type="EMBL" id="CP011545">
    <property type="protein sequence ID" value="AKK09288.1"/>
    <property type="molecule type" value="Genomic_DNA"/>
</dbReference>
<dbReference type="KEGG" id="cted:CTEST_09295"/>
<dbReference type="InterPro" id="IPR036554">
    <property type="entry name" value="GHMP_kinase_C_sf"/>
</dbReference>
<reference evidence="5" key="2">
    <citation type="submission" date="2015-05" db="EMBL/GenBank/DDBJ databases">
        <title>Complete genome sequence of Corynebacterium testudinoris DSM 44614, recovered from necrotic lesions in the mouth of a tortoise.</title>
        <authorList>
            <person name="Ruckert C."/>
            <person name="Albersmeier A."/>
            <person name="Winkler A."/>
            <person name="Tauch A."/>
        </authorList>
    </citation>
    <scope>NUCLEOTIDE SEQUENCE [LARGE SCALE GENOMIC DNA]</scope>
    <source>
        <strain evidence="5">DSM 44614</strain>
    </source>
</reference>
<sequence length="411" mass="43812">MPIWPSAHSPVLDRVRQLHREETGVESTQVADAPGTWLVMGEHVDYAGGVTLIAQVSQRVAVAVSPRPDDLIKVTYQSTALDGVVTTTGEITLATVEERATTQQLVDVDSSIAARLGGIVWTMIHRQLLSRDTAGMDVTVVSDIPADAGLGAISSAEAAFALALLGEVEDRDEAPLRARLAEVCAQAADIFSHTPSLRSRYTAILRGAAGQVAVVNYADGSVTQAPHPISANMRILAVIGPETEVDQTVAIQERRRFLDAACRAFGTESLRLLPDAPTRVLDWLRAVHKVHGTDGQPSLEQATTWLTFDKEETARAEQLSRSLRSRRIEDLWDLMSESQAGLEDYGLDAQSDLAQLVLVRGAAGARAAVAGMSAAVIAGVDKRHADNFVADLSADGFTIVDVGTGSPAQVD</sequence>
<feature type="domain" description="Galactokinase N-terminal" evidence="3">
    <location>
        <begin position="18"/>
        <end position="66"/>
    </location>
</feature>
<dbReference type="Gene3D" id="3.30.70.890">
    <property type="entry name" value="GHMP kinase, C-terminal domain"/>
    <property type="match status" value="1"/>
</dbReference>
<evidence type="ECO:0000256" key="2">
    <source>
        <dbReference type="ARBA" id="ARBA00022840"/>
    </source>
</evidence>
<dbReference type="Proteomes" id="UP000035540">
    <property type="component" value="Chromosome"/>
</dbReference>
<evidence type="ECO:0000313" key="4">
    <source>
        <dbReference type="EMBL" id="AKK09288.1"/>
    </source>
</evidence>
<dbReference type="InterPro" id="IPR020568">
    <property type="entry name" value="Ribosomal_Su5_D2-typ_SF"/>
</dbReference>
<dbReference type="EC" id="2.7.1.6" evidence="4"/>
<name>A0A0G3HBG8_9CORY</name>
<dbReference type="GO" id="GO:0005829">
    <property type="term" value="C:cytosol"/>
    <property type="evidence" value="ECO:0007669"/>
    <property type="project" value="TreeGrafter"/>
</dbReference>
<dbReference type="PANTHER" id="PTHR10457:SF7">
    <property type="entry name" value="GALACTOKINASE-RELATED"/>
    <property type="match status" value="1"/>
</dbReference>
<dbReference type="GO" id="GO:0006012">
    <property type="term" value="P:galactose metabolic process"/>
    <property type="evidence" value="ECO:0007669"/>
    <property type="project" value="TreeGrafter"/>
</dbReference>
<dbReference type="STRING" id="136857.CTEST_09295"/>
<proteinExistence type="predicted"/>
<dbReference type="InterPro" id="IPR014721">
    <property type="entry name" value="Ribsml_uS5_D2-typ_fold_subgr"/>
</dbReference>
<dbReference type="AlphaFoldDB" id="A0A0G3HBG8"/>
<evidence type="ECO:0000259" key="3">
    <source>
        <dbReference type="Pfam" id="PF10509"/>
    </source>
</evidence>
<reference evidence="4 5" key="1">
    <citation type="journal article" date="2015" name="Genome Announc.">
        <title>Complete Genome Sequence of the Type Strain Corynebacterium testudinoris DSM 44614, Recovered from Necrotic Lesions in the Mouth of a Tortoise.</title>
        <authorList>
            <person name="Ruckert C."/>
            <person name="Kriete M."/>
            <person name="Jaenicke S."/>
            <person name="Winkler A."/>
            <person name="Tauch A."/>
        </authorList>
    </citation>
    <scope>NUCLEOTIDE SEQUENCE [LARGE SCALE GENOMIC DNA]</scope>
    <source>
        <strain evidence="4 5">DSM 44614</strain>
    </source>
</reference>
<dbReference type="PANTHER" id="PTHR10457">
    <property type="entry name" value="MEVALONATE KINASE/GALACTOKINASE"/>
    <property type="match status" value="1"/>
</dbReference>
<dbReference type="Pfam" id="PF10509">
    <property type="entry name" value="GalKase_gal_bdg"/>
    <property type="match status" value="1"/>
</dbReference>
<dbReference type="GO" id="GO:0005524">
    <property type="term" value="F:ATP binding"/>
    <property type="evidence" value="ECO:0007669"/>
    <property type="project" value="UniProtKB-KW"/>
</dbReference>
<dbReference type="RefSeq" id="WP_047253488.1">
    <property type="nucleotide sequence ID" value="NZ_CP011545.1"/>
</dbReference>
<keyword evidence="4" id="KW-0808">Transferase</keyword>
<dbReference type="OrthoDB" id="4427597at2"/>
<evidence type="ECO:0000313" key="5">
    <source>
        <dbReference type="Proteomes" id="UP000035540"/>
    </source>
</evidence>
<evidence type="ECO:0000256" key="1">
    <source>
        <dbReference type="ARBA" id="ARBA00022741"/>
    </source>
</evidence>
<dbReference type="Gene3D" id="3.30.230.10">
    <property type="match status" value="1"/>
</dbReference>
<organism evidence="4 5">
    <name type="scientific">Corynebacterium testudinoris</name>
    <dbReference type="NCBI Taxonomy" id="136857"/>
    <lineage>
        <taxon>Bacteria</taxon>
        <taxon>Bacillati</taxon>
        <taxon>Actinomycetota</taxon>
        <taxon>Actinomycetes</taxon>
        <taxon>Mycobacteriales</taxon>
        <taxon>Corynebacteriaceae</taxon>
        <taxon>Corynebacterium</taxon>
    </lineage>
</organism>
<dbReference type="GO" id="GO:0004335">
    <property type="term" value="F:galactokinase activity"/>
    <property type="evidence" value="ECO:0007669"/>
    <property type="project" value="UniProtKB-EC"/>
</dbReference>
<protein>
    <submittedName>
        <fullName evidence="4">Galactokinase</fullName>
        <ecNumber evidence="4">2.7.1.6</ecNumber>
    </submittedName>
</protein>
<dbReference type="InterPro" id="IPR019539">
    <property type="entry name" value="GalKase_N"/>
</dbReference>
<gene>
    <name evidence="4" type="primary">galK</name>
    <name evidence="4" type="ORF">CTEST_09295</name>
</gene>
<dbReference type="PRINTS" id="PR00959">
    <property type="entry name" value="MEVGALKINASE"/>
</dbReference>
<keyword evidence="1" id="KW-0547">Nucleotide-binding</keyword>
<keyword evidence="4" id="KW-0418">Kinase</keyword>
<accession>A0A0G3HBG8</accession>
<keyword evidence="5" id="KW-1185">Reference proteome</keyword>
<dbReference type="SUPFAM" id="SSF54211">
    <property type="entry name" value="Ribosomal protein S5 domain 2-like"/>
    <property type="match status" value="1"/>
</dbReference>